<evidence type="ECO:0000313" key="2">
    <source>
        <dbReference type="Proteomes" id="UP000805193"/>
    </source>
</evidence>
<feature type="non-terminal residue" evidence="1">
    <location>
        <position position="172"/>
    </location>
</feature>
<reference evidence="1 2" key="1">
    <citation type="journal article" date="2020" name="Cell">
        <title>Large-Scale Comparative Analyses of Tick Genomes Elucidate Their Genetic Diversity and Vector Capacities.</title>
        <authorList>
            <consortium name="Tick Genome and Microbiome Consortium (TIGMIC)"/>
            <person name="Jia N."/>
            <person name="Wang J."/>
            <person name="Shi W."/>
            <person name="Du L."/>
            <person name="Sun Y."/>
            <person name="Zhan W."/>
            <person name="Jiang J.F."/>
            <person name="Wang Q."/>
            <person name="Zhang B."/>
            <person name="Ji P."/>
            <person name="Bell-Sakyi L."/>
            <person name="Cui X.M."/>
            <person name="Yuan T.T."/>
            <person name="Jiang B.G."/>
            <person name="Yang W.F."/>
            <person name="Lam T.T."/>
            <person name="Chang Q.C."/>
            <person name="Ding S.J."/>
            <person name="Wang X.J."/>
            <person name="Zhu J.G."/>
            <person name="Ruan X.D."/>
            <person name="Zhao L."/>
            <person name="Wei J.T."/>
            <person name="Ye R.Z."/>
            <person name="Que T.C."/>
            <person name="Du C.H."/>
            <person name="Zhou Y.H."/>
            <person name="Cheng J.X."/>
            <person name="Dai P.F."/>
            <person name="Guo W.B."/>
            <person name="Han X.H."/>
            <person name="Huang E.J."/>
            <person name="Li L.F."/>
            <person name="Wei W."/>
            <person name="Gao Y.C."/>
            <person name="Liu J.Z."/>
            <person name="Shao H.Z."/>
            <person name="Wang X."/>
            <person name="Wang C.C."/>
            <person name="Yang T.C."/>
            <person name="Huo Q.B."/>
            <person name="Li W."/>
            <person name="Chen H.Y."/>
            <person name="Chen S.E."/>
            <person name="Zhou L.G."/>
            <person name="Ni X.B."/>
            <person name="Tian J.H."/>
            <person name="Sheng Y."/>
            <person name="Liu T."/>
            <person name="Pan Y.S."/>
            <person name="Xia L.Y."/>
            <person name="Li J."/>
            <person name="Zhao F."/>
            <person name="Cao W.C."/>
        </authorList>
    </citation>
    <scope>NUCLEOTIDE SEQUENCE [LARGE SCALE GENOMIC DNA]</scope>
    <source>
        <strain evidence="1">Iper-2018</strain>
    </source>
</reference>
<dbReference type="Proteomes" id="UP000805193">
    <property type="component" value="Unassembled WGS sequence"/>
</dbReference>
<protein>
    <submittedName>
        <fullName evidence="1">Uncharacterized protein</fullName>
    </submittedName>
</protein>
<accession>A0AC60QTM5</accession>
<dbReference type="EMBL" id="JABSTQ010005018">
    <property type="protein sequence ID" value="KAG0440376.1"/>
    <property type="molecule type" value="Genomic_DNA"/>
</dbReference>
<name>A0AC60QTM5_IXOPE</name>
<gene>
    <name evidence="1" type="ORF">HPB47_016311</name>
</gene>
<sequence length="172" mass="19571">SRHRDYLWMLCSRSATTEREANKKFGEHLRLASQVTDLLWNQLPASLPKRPRREVAPINVTFLGDASAPANVTNILQKGPKFSLAPRPKHVEKLCLVRTLAEKAGNRKKKDVFQKLSRLEAAGFPPNVLRDVSETLVKKIKKHSREDCEGNIRRAARPAVLPYLHRLSHNLK</sequence>
<keyword evidence="2" id="KW-1185">Reference proteome</keyword>
<comment type="caution">
    <text evidence="1">The sequence shown here is derived from an EMBL/GenBank/DDBJ whole genome shotgun (WGS) entry which is preliminary data.</text>
</comment>
<feature type="non-terminal residue" evidence="1">
    <location>
        <position position="1"/>
    </location>
</feature>
<organism evidence="1 2">
    <name type="scientific">Ixodes persulcatus</name>
    <name type="common">Taiga tick</name>
    <dbReference type="NCBI Taxonomy" id="34615"/>
    <lineage>
        <taxon>Eukaryota</taxon>
        <taxon>Metazoa</taxon>
        <taxon>Ecdysozoa</taxon>
        <taxon>Arthropoda</taxon>
        <taxon>Chelicerata</taxon>
        <taxon>Arachnida</taxon>
        <taxon>Acari</taxon>
        <taxon>Parasitiformes</taxon>
        <taxon>Ixodida</taxon>
        <taxon>Ixodoidea</taxon>
        <taxon>Ixodidae</taxon>
        <taxon>Ixodinae</taxon>
        <taxon>Ixodes</taxon>
    </lineage>
</organism>
<proteinExistence type="predicted"/>
<evidence type="ECO:0000313" key="1">
    <source>
        <dbReference type="EMBL" id="KAG0440376.1"/>
    </source>
</evidence>